<evidence type="ECO:0000256" key="3">
    <source>
        <dbReference type="ARBA" id="ARBA00022670"/>
    </source>
</evidence>
<feature type="domain" description="DUF3645" evidence="9">
    <location>
        <begin position="841"/>
        <end position="873"/>
    </location>
</feature>
<evidence type="ECO:0000256" key="6">
    <source>
        <dbReference type="ARBA" id="ARBA00022807"/>
    </source>
</evidence>
<comment type="caution">
    <text evidence="10">The sequence shown here is derived from an EMBL/GenBank/DDBJ whole genome shotgun (WGS) entry which is preliminary data.</text>
</comment>
<feature type="domain" description="DUF3638" evidence="8">
    <location>
        <begin position="703"/>
        <end position="763"/>
    </location>
</feature>
<dbReference type="Pfam" id="PF12359">
    <property type="entry name" value="DUF3645"/>
    <property type="match status" value="1"/>
</dbReference>
<dbReference type="InterPro" id="IPR022099">
    <property type="entry name" value="DUF3638"/>
</dbReference>
<evidence type="ECO:0000256" key="5">
    <source>
        <dbReference type="ARBA" id="ARBA00022801"/>
    </source>
</evidence>
<evidence type="ECO:0000259" key="9">
    <source>
        <dbReference type="Pfam" id="PF12359"/>
    </source>
</evidence>
<feature type="region of interest" description="Disordered" evidence="7">
    <location>
        <begin position="312"/>
        <end position="339"/>
    </location>
</feature>
<evidence type="ECO:0000256" key="2">
    <source>
        <dbReference type="ARBA" id="ARBA00012759"/>
    </source>
</evidence>
<dbReference type="PANTHER" id="PTHR13367:SF34">
    <property type="match status" value="1"/>
</dbReference>
<keyword evidence="5" id="KW-0378">Hydrolase</keyword>
<evidence type="ECO:0000256" key="1">
    <source>
        <dbReference type="ARBA" id="ARBA00000707"/>
    </source>
</evidence>
<keyword evidence="6" id="KW-0788">Thiol protease</keyword>
<protein>
    <recommendedName>
        <fullName evidence="2">ubiquitinyl hydrolase 1</fullName>
        <ecNumber evidence="2">3.4.19.12</ecNumber>
    </recommendedName>
</protein>
<dbReference type="PANTHER" id="PTHR13367">
    <property type="entry name" value="UBIQUITIN THIOESTERASE"/>
    <property type="match status" value="1"/>
</dbReference>
<comment type="catalytic activity">
    <reaction evidence="1">
        <text>Thiol-dependent hydrolysis of ester, thioester, amide, peptide and isopeptide bonds formed by the C-terminal Gly of ubiquitin (a 76-residue protein attached to proteins as an intracellular targeting signal).</text>
        <dbReference type="EC" id="3.4.19.12"/>
    </reaction>
</comment>
<name>A0A8H5GGS6_9AGAR</name>
<evidence type="ECO:0000259" key="8">
    <source>
        <dbReference type="Pfam" id="PF12340"/>
    </source>
</evidence>
<keyword evidence="4" id="KW-0833">Ubl conjugation pathway</keyword>
<evidence type="ECO:0000256" key="4">
    <source>
        <dbReference type="ARBA" id="ARBA00022786"/>
    </source>
</evidence>
<sequence>MREEGDLVIRAIRDDKVFELIPHHNFEGDLPLRFVQDYYTCIDYLMAKSSCVLSRACGNETSTVTFEMVQATLKPLERKEYLTVTCSNDFNPSSLAVDLPRYRLAFHRNDKDELESRNFPGMIVDHDDQSFGALVGLQNRLVLRPNNRSLAGARRKVLVPYGNVEISPYLDDHVTVTIDNKDDRIIRFADYVVDVEQGCLTGNTSLRSRLFLIYLLAVTSHCLPDPLTKVTGVEEALSEFHTAACMSSRELTEEDMDLLVKIGKLTPSRFGVPPSCPKVQSITWHPSLPPLSQHDAFIVRAKEIIASAEHQRVFDDEAKPQSEQNMKGKDKKDGLPARNHHVDSRAAARNAVYYPSDFAGAPQRRTYDLSYSSRDTQLLLETVVCSAASNVFLGPTYCLADKPRPLHHLFKRWARLRQPSKSFRLSYNRGWFSLNFADSWLSIYEKCIKSGSRDRKKYRLLFSLSAMVFANPQHSCFVAPIVFSFWDQTLRQQHVPHSVEFLFDLDQGIAPTDLKLASLITPAALPAEATPSWNLERLADEEDRDYDIRRRQHYHRRCKDFSVLLNNFFLGQWGDFMTHRLDITFNPNVSRSYYRVESLIANVQNYFNICNQNRLLINHARAVNSVFDTYFANTISYDVPEYDFQPCKDNVPSSSSSISLTGLLSRNAPALPQRDAQLWGNPDDFRNGTHPLSQLSSRSYSTRYRSVAESLAKSQRWLDIALSDVLDESDEILHIRYQLVYTVGQQQPLELHPDRWTIMEELYNGRLSSFNVRFLPETVQVLARAFVENPKVELEVVEELKEYCGRGNDWKHLLLLRGLIAHGILLYSLKARQYRVDYGLDLSRSLLAVPYRAKDVPSIRAEFGHPDVALALTCLTYYYQGLDSAQLKICFDLLFKLDNPPLEYESWVDDDEAIPIHSSDAEWLVFPKAAKEFPFKLSTSSWDLAEAKPRHLTTGFSGTNDNRFLLPTSISQRDPLQQSGTNAKVLTYLLQKENNHYHCAALPDGGRLPVVQFLEFMSQKTANQVVQVLLDVGAQMLDLKNEELAKEWLRLRPEMLACIFFSEKDELMVVTQDGTVETLISSPFKGQLDHCLVYLDDAHTRGTDLKLPINSRAAVTLGPKVTKDRLIQGAMRMRKLGYGQLRATPASHPIHVEDILRWTIFETCRDIQHHLPHWAEQGLDYLRRRQAWEEFSNEIVAADESEEEEITPNIDILQKVWVREEARTLEKMYDVRTGPGTTGVGGGDANLRQGVFSVPELRERLKSLGVNEVADVDVDEEQEREVNHEIEQETEIERPLKVEPAKHHLSHGLPIFVETGVLPFNGTGPEYRKGFQAVYESIENVLRRVPLIGVEGKAVWSPGLYATKDFSTTISERDVVERGSADYLRPVAFLLTSNKYEPNGVVVILSPFEVHHLLPAIRRSKHVHLHVYSPRVTKDMLPLDDLRFYVVPQLPAEPWNPPRVNIISQLNLFAGQLYLGNYDVYLSLCRFLGLHNGEEEPMEIDDEPYPVQSDGFVRVGPHRESMGLKDCRFNESPVPFLQELIGLRRKGMGYLPTHLGRIVHGRLLTADDFDY</sequence>
<reference evidence="10 11" key="1">
    <citation type="journal article" date="2020" name="ISME J.">
        <title>Uncovering the hidden diversity of litter-decomposition mechanisms in mushroom-forming fungi.</title>
        <authorList>
            <person name="Floudas D."/>
            <person name="Bentzer J."/>
            <person name="Ahren D."/>
            <person name="Johansson T."/>
            <person name="Persson P."/>
            <person name="Tunlid A."/>
        </authorList>
    </citation>
    <scope>NUCLEOTIDE SEQUENCE [LARGE SCALE GENOMIC DNA]</scope>
    <source>
        <strain evidence="10 11">CBS 291.85</strain>
    </source>
</reference>
<keyword evidence="11" id="KW-1185">Reference proteome</keyword>
<organism evidence="10 11">
    <name type="scientific">Tetrapyrgos nigripes</name>
    <dbReference type="NCBI Taxonomy" id="182062"/>
    <lineage>
        <taxon>Eukaryota</taxon>
        <taxon>Fungi</taxon>
        <taxon>Dikarya</taxon>
        <taxon>Basidiomycota</taxon>
        <taxon>Agaricomycotina</taxon>
        <taxon>Agaricomycetes</taxon>
        <taxon>Agaricomycetidae</taxon>
        <taxon>Agaricales</taxon>
        <taxon>Marasmiineae</taxon>
        <taxon>Marasmiaceae</taxon>
        <taxon>Tetrapyrgos</taxon>
    </lineage>
</organism>
<evidence type="ECO:0000313" key="11">
    <source>
        <dbReference type="Proteomes" id="UP000559256"/>
    </source>
</evidence>
<dbReference type="GO" id="GO:0004843">
    <property type="term" value="F:cysteine-type deubiquitinase activity"/>
    <property type="evidence" value="ECO:0007669"/>
    <property type="project" value="UniProtKB-EC"/>
</dbReference>
<accession>A0A8H5GGS6</accession>
<gene>
    <name evidence="10" type="ORF">D9758_009371</name>
</gene>
<dbReference type="EMBL" id="JAACJM010000031">
    <property type="protein sequence ID" value="KAF5364789.1"/>
    <property type="molecule type" value="Genomic_DNA"/>
</dbReference>
<dbReference type="OrthoDB" id="3182339at2759"/>
<evidence type="ECO:0000313" key="10">
    <source>
        <dbReference type="EMBL" id="KAF5364789.1"/>
    </source>
</evidence>
<dbReference type="Pfam" id="PF12340">
    <property type="entry name" value="DUF3638"/>
    <property type="match status" value="1"/>
</dbReference>
<proteinExistence type="predicted"/>
<dbReference type="Proteomes" id="UP000559256">
    <property type="component" value="Unassembled WGS sequence"/>
</dbReference>
<keyword evidence="3" id="KW-0645">Protease</keyword>
<evidence type="ECO:0000256" key="7">
    <source>
        <dbReference type="SAM" id="MobiDB-lite"/>
    </source>
</evidence>
<dbReference type="InterPro" id="IPR022105">
    <property type="entry name" value="DUF3645"/>
</dbReference>
<dbReference type="InterPro" id="IPR051346">
    <property type="entry name" value="OTU_Deubiquitinase"/>
</dbReference>
<dbReference type="GO" id="GO:0006508">
    <property type="term" value="P:proteolysis"/>
    <property type="evidence" value="ECO:0007669"/>
    <property type="project" value="UniProtKB-KW"/>
</dbReference>
<dbReference type="EC" id="3.4.19.12" evidence="2"/>